<dbReference type="SUPFAM" id="SSF52821">
    <property type="entry name" value="Rhodanese/Cell cycle control phosphatase"/>
    <property type="match status" value="1"/>
</dbReference>
<dbReference type="GO" id="GO:0004725">
    <property type="term" value="F:protein tyrosine phosphatase activity"/>
    <property type="evidence" value="ECO:0007669"/>
    <property type="project" value="TreeGrafter"/>
</dbReference>
<evidence type="ECO:0000259" key="1">
    <source>
        <dbReference type="PROSITE" id="PS50206"/>
    </source>
</evidence>
<dbReference type="PANTHER" id="PTHR10828">
    <property type="entry name" value="M-PHASE INDUCER PHOSPHATASE DUAL SPECIFICITY PHOSPHATASE CDC25"/>
    <property type="match status" value="1"/>
</dbReference>
<dbReference type="SMART" id="SM00450">
    <property type="entry name" value="RHOD"/>
    <property type="match status" value="1"/>
</dbReference>
<name>A0A8K1CU20_PYTOL</name>
<dbReference type="AlphaFoldDB" id="A0A8K1CU20"/>
<dbReference type="Gene3D" id="3.40.250.10">
    <property type="entry name" value="Rhodanese-like domain"/>
    <property type="match status" value="1"/>
</dbReference>
<dbReference type="PANTHER" id="PTHR10828:SF38">
    <property type="entry name" value="ARSENICAL-RESISTANCE PROTEIN 2-RELATED"/>
    <property type="match status" value="1"/>
</dbReference>
<reference evidence="2" key="1">
    <citation type="submission" date="2019-03" db="EMBL/GenBank/DDBJ databases">
        <title>Long read genome sequence of the mycoparasitic Pythium oligandrum ATCC 38472 isolated from sugarbeet rhizosphere.</title>
        <authorList>
            <person name="Gaulin E."/>
        </authorList>
    </citation>
    <scope>NUCLEOTIDE SEQUENCE</scope>
    <source>
        <strain evidence="2">ATCC 38472_TT</strain>
    </source>
</reference>
<dbReference type="GO" id="GO:0005737">
    <property type="term" value="C:cytoplasm"/>
    <property type="evidence" value="ECO:0007669"/>
    <property type="project" value="TreeGrafter"/>
</dbReference>
<dbReference type="GO" id="GO:0005634">
    <property type="term" value="C:nucleus"/>
    <property type="evidence" value="ECO:0007669"/>
    <property type="project" value="TreeGrafter"/>
</dbReference>
<dbReference type="InterPro" id="IPR036873">
    <property type="entry name" value="Rhodanese-like_dom_sf"/>
</dbReference>
<feature type="domain" description="Rhodanese" evidence="1">
    <location>
        <begin position="23"/>
        <end position="126"/>
    </location>
</feature>
<proteinExistence type="predicted"/>
<protein>
    <recommendedName>
        <fullName evidence="1">Rhodanese domain-containing protein</fullName>
    </recommendedName>
</protein>
<keyword evidence="3" id="KW-1185">Reference proteome</keyword>
<dbReference type="PROSITE" id="PS50206">
    <property type="entry name" value="RHODANESE_3"/>
    <property type="match status" value="1"/>
</dbReference>
<gene>
    <name evidence="2" type="ORF">Poli38472_006285</name>
</gene>
<sequence>MDASLRPEYIASSELATALRHPTEPRPIVVDVRDVDFAGGHIRTAINVPEWKFNDDANVDDLVERYKDEKQLVFHCMLSQVRGPKCAKRFLTRLQAVVKENAPRPVVQVLVGGYARFSELYKGETDLLED</sequence>
<organism evidence="2 3">
    <name type="scientific">Pythium oligandrum</name>
    <name type="common">Mycoparasitic fungus</name>
    <dbReference type="NCBI Taxonomy" id="41045"/>
    <lineage>
        <taxon>Eukaryota</taxon>
        <taxon>Sar</taxon>
        <taxon>Stramenopiles</taxon>
        <taxon>Oomycota</taxon>
        <taxon>Peronosporomycetes</taxon>
        <taxon>Pythiales</taxon>
        <taxon>Pythiaceae</taxon>
        <taxon>Pythium</taxon>
    </lineage>
</organism>
<evidence type="ECO:0000313" key="2">
    <source>
        <dbReference type="EMBL" id="TMW68817.1"/>
    </source>
</evidence>
<dbReference type="Proteomes" id="UP000794436">
    <property type="component" value="Unassembled WGS sequence"/>
</dbReference>
<dbReference type="InterPro" id="IPR001763">
    <property type="entry name" value="Rhodanese-like_dom"/>
</dbReference>
<dbReference type="EMBL" id="SPLM01000002">
    <property type="protein sequence ID" value="TMW68817.1"/>
    <property type="molecule type" value="Genomic_DNA"/>
</dbReference>
<dbReference type="OrthoDB" id="102559at2759"/>
<accession>A0A8K1CU20</accession>
<dbReference type="Pfam" id="PF00581">
    <property type="entry name" value="Rhodanese"/>
    <property type="match status" value="1"/>
</dbReference>
<evidence type="ECO:0000313" key="3">
    <source>
        <dbReference type="Proteomes" id="UP000794436"/>
    </source>
</evidence>
<comment type="caution">
    <text evidence="2">The sequence shown here is derived from an EMBL/GenBank/DDBJ whole genome shotgun (WGS) entry which is preliminary data.</text>
</comment>